<dbReference type="STRING" id="644358.A0A0C4DKW3"/>
<evidence type="ECO:0000256" key="1">
    <source>
        <dbReference type="SAM" id="MobiDB-lite"/>
    </source>
</evidence>
<sequence>MPSIRQAIRNTFLDIVSALPELPKVLADDHGDAKLIEFATFLEFRGQIDYATIQELCTHNASNFWPRLFFSCSEKHGGVGMLRNQVLKCIRCANHGAAAHSSSFSWRSEPWQYDRLGDGERCTAGITCWTSSPLSSTRPQKGASNAGRPVPSGTLYHYYTGGGSWRVSAPQEGRRGSLVAQRGALEPHQSRDQTNSSSRTRCVARVGLKFACVASMGETKSQSVDMFARVYGCPGHGGESGRVRERGGDVTVITKLDLPEDDEDGDPQRALQSLTSGQQGPDGLLRGHAYSRLSSLWESCTSESFRGA</sequence>
<keyword evidence="4" id="KW-1185">Reference proteome</keyword>
<dbReference type="EMBL" id="ADBL01000091">
    <property type="status" value="NOT_ANNOTATED_CDS"/>
    <property type="molecule type" value="Genomic_DNA"/>
</dbReference>
<reference evidence="3" key="5">
    <citation type="submission" date="2015-06" db="UniProtKB">
        <authorList>
            <consortium name="EnsemblFungi"/>
        </authorList>
    </citation>
    <scope>IDENTIFICATION</scope>
    <source>
        <strain evidence="3">ATCC 64411</strain>
    </source>
</reference>
<organism evidence="3 4">
    <name type="scientific">Magnaporthiopsis poae (strain ATCC 64411 / 73-15)</name>
    <name type="common">Kentucky bluegrass fungus</name>
    <name type="synonym">Magnaporthe poae</name>
    <dbReference type="NCBI Taxonomy" id="644358"/>
    <lineage>
        <taxon>Eukaryota</taxon>
        <taxon>Fungi</taxon>
        <taxon>Dikarya</taxon>
        <taxon>Ascomycota</taxon>
        <taxon>Pezizomycotina</taxon>
        <taxon>Sordariomycetes</taxon>
        <taxon>Sordariomycetidae</taxon>
        <taxon>Magnaporthales</taxon>
        <taxon>Magnaporthaceae</taxon>
        <taxon>Magnaporthiopsis</taxon>
    </lineage>
</organism>
<gene>
    <name evidence="2" type="ORF">MAPG_00395</name>
</gene>
<reference evidence="4" key="2">
    <citation type="submission" date="2010-05" db="EMBL/GenBank/DDBJ databases">
        <title>The genome sequence of Magnaporthe poae strain ATCC 64411.</title>
        <authorList>
            <person name="Ma L.-J."/>
            <person name="Dead R."/>
            <person name="Young S."/>
            <person name="Zeng Q."/>
            <person name="Koehrsen M."/>
            <person name="Alvarado L."/>
            <person name="Berlin A."/>
            <person name="Chapman S.B."/>
            <person name="Chen Z."/>
            <person name="Freedman E."/>
            <person name="Gellesch M."/>
            <person name="Goldberg J."/>
            <person name="Griggs A."/>
            <person name="Gujja S."/>
            <person name="Heilman E.R."/>
            <person name="Heiman D."/>
            <person name="Hepburn T."/>
            <person name="Howarth C."/>
            <person name="Jen D."/>
            <person name="Larson L."/>
            <person name="Mehta T."/>
            <person name="Neiman D."/>
            <person name="Pearson M."/>
            <person name="Roberts A."/>
            <person name="Saif S."/>
            <person name="Shea T."/>
            <person name="Shenoy N."/>
            <person name="Sisk P."/>
            <person name="Stolte C."/>
            <person name="Sykes S."/>
            <person name="Walk T."/>
            <person name="White J."/>
            <person name="Yandava C."/>
            <person name="Haas B."/>
            <person name="Nusbaum C."/>
            <person name="Birren B."/>
        </authorList>
    </citation>
    <scope>NUCLEOTIDE SEQUENCE [LARGE SCALE GENOMIC DNA]</scope>
    <source>
        <strain evidence="4">ATCC 64411 / 73-15</strain>
    </source>
</reference>
<dbReference type="Proteomes" id="UP000011715">
    <property type="component" value="Unassembled WGS sequence"/>
</dbReference>
<dbReference type="OrthoDB" id="20368at2759"/>
<dbReference type="VEuPathDB" id="FungiDB:MAPG_00395"/>
<dbReference type="AlphaFoldDB" id="A0A0C4DKW3"/>
<name>A0A0C4DKW3_MAGP6</name>
<reference evidence="2" key="3">
    <citation type="submission" date="2011-03" db="EMBL/GenBank/DDBJ databases">
        <title>Annotation of Magnaporthe poae ATCC 64411.</title>
        <authorList>
            <person name="Ma L.-J."/>
            <person name="Dead R."/>
            <person name="Young S.K."/>
            <person name="Zeng Q."/>
            <person name="Gargeya S."/>
            <person name="Fitzgerald M."/>
            <person name="Haas B."/>
            <person name="Abouelleil A."/>
            <person name="Alvarado L."/>
            <person name="Arachchi H.M."/>
            <person name="Berlin A."/>
            <person name="Brown A."/>
            <person name="Chapman S.B."/>
            <person name="Chen Z."/>
            <person name="Dunbar C."/>
            <person name="Freedman E."/>
            <person name="Gearin G."/>
            <person name="Gellesch M."/>
            <person name="Goldberg J."/>
            <person name="Griggs A."/>
            <person name="Gujja S."/>
            <person name="Heiman D."/>
            <person name="Howarth C."/>
            <person name="Larson L."/>
            <person name="Lui A."/>
            <person name="MacDonald P.J.P."/>
            <person name="Mehta T."/>
            <person name="Montmayeur A."/>
            <person name="Murphy C."/>
            <person name="Neiman D."/>
            <person name="Pearson M."/>
            <person name="Priest M."/>
            <person name="Roberts A."/>
            <person name="Saif S."/>
            <person name="Shea T."/>
            <person name="Shenoy N."/>
            <person name="Sisk P."/>
            <person name="Stolte C."/>
            <person name="Sykes S."/>
            <person name="Yandava C."/>
            <person name="Wortman J."/>
            <person name="Nusbaum C."/>
            <person name="Birren B."/>
        </authorList>
    </citation>
    <scope>NUCLEOTIDE SEQUENCE</scope>
    <source>
        <strain evidence="2">ATCC 64411</strain>
    </source>
</reference>
<feature type="compositionally biased region" description="Polar residues" evidence="1">
    <location>
        <begin position="270"/>
        <end position="279"/>
    </location>
</feature>
<evidence type="ECO:0000313" key="3">
    <source>
        <dbReference type="EnsemblFungi" id="MAPG_00395T0"/>
    </source>
</evidence>
<dbReference type="EMBL" id="GL876966">
    <property type="protein sequence ID" value="KLU81304.1"/>
    <property type="molecule type" value="Genomic_DNA"/>
</dbReference>
<feature type="region of interest" description="Disordered" evidence="1">
    <location>
        <begin position="258"/>
        <end position="285"/>
    </location>
</feature>
<evidence type="ECO:0000313" key="2">
    <source>
        <dbReference type="EMBL" id="KLU81304.1"/>
    </source>
</evidence>
<proteinExistence type="predicted"/>
<accession>A0A0C4DKW3</accession>
<dbReference type="EnsemblFungi" id="MAPG_00395T0">
    <property type="protein sequence ID" value="MAPG_00395T0"/>
    <property type="gene ID" value="MAPG_00395"/>
</dbReference>
<reference evidence="3" key="4">
    <citation type="journal article" date="2015" name="G3 (Bethesda)">
        <title>Genome sequences of three phytopathogenic species of the Magnaporthaceae family of fungi.</title>
        <authorList>
            <person name="Okagaki L.H."/>
            <person name="Nunes C.C."/>
            <person name="Sailsbery J."/>
            <person name="Clay B."/>
            <person name="Brown D."/>
            <person name="John T."/>
            <person name="Oh Y."/>
            <person name="Young N."/>
            <person name="Fitzgerald M."/>
            <person name="Haas B.J."/>
            <person name="Zeng Q."/>
            <person name="Young S."/>
            <person name="Adiconis X."/>
            <person name="Fan L."/>
            <person name="Levin J.Z."/>
            <person name="Mitchell T.K."/>
            <person name="Okubara P.A."/>
            <person name="Farman M.L."/>
            <person name="Kohn L.M."/>
            <person name="Birren B."/>
            <person name="Ma L.-J."/>
            <person name="Dean R.A."/>
        </authorList>
    </citation>
    <scope>NUCLEOTIDE SEQUENCE</scope>
    <source>
        <strain evidence="3">ATCC 64411 / 73-15</strain>
    </source>
</reference>
<dbReference type="eggNOG" id="ENOG502S5IM">
    <property type="taxonomic scope" value="Eukaryota"/>
</dbReference>
<evidence type="ECO:0000313" key="4">
    <source>
        <dbReference type="Proteomes" id="UP000011715"/>
    </source>
</evidence>
<reference evidence="2" key="1">
    <citation type="submission" date="2010-05" db="EMBL/GenBank/DDBJ databases">
        <title>The Genome Sequence of Magnaporthe poae strain ATCC 64411.</title>
        <authorList>
            <consortium name="The Broad Institute Genome Sequencing Platform"/>
            <consortium name="Broad Institute Genome Sequencing Center for Infectious Disease"/>
            <person name="Ma L.-J."/>
            <person name="Dead R."/>
            <person name="Young S."/>
            <person name="Zeng Q."/>
            <person name="Koehrsen M."/>
            <person name="Alvarado L."/>
            <person name="Berlin A."/>
            <person name="Chapman S.B."/>
            <person name="Chen Z."/>
            <person name="Freedman E."/>
            <person name="Gellesch M."/>
            <person name="Goldberg J."/>
            <person name="Griggs A."/>
            <person name="Gujja S."/>
            <person name="Heilman E.R."/>
            <person name="Heiman D."/>
            <person name="Hepburn T."/>
            <person name="Howarth C."/>
            <person name="Jen D."/>
            <person name="Larson L."/>
            <person name="Mehta T."/>
            <person name="Neiman D."/>
            <person name="Pearson M."/>
            <person name="Roberts A."/>
            <person name="Saif S."/>
            <person name="Shea T."/>
            <person name="Shenoy N."/>
            <person name="Sisk P."/>
            <person name="Stolte C."/>
            <person name="Sykes S."/>
            <person name="Walk T."/>
            <person name="White J."/>
            <person name="Yandava C."/>
            <person name="Haas B."/>
            <person name="Nusbaum C."/>
            <person name="Birren B."/>
        </authorList>
    </citation>
    <scope>NUCLEOTIDE SEQUENCE</scope>
    <source>
        <strain evidence="2">ATCC 64411</strain>
    </source>
</reference>
<protein>
    <submittedName>
        <fullName evidence="2 3">Uncharacterized protein</fullName>
    </submittedName>
</protein>
<feature type="region of interest" description="Disordered" evidence="1">
    <location>
        <begin position="169"/>
        <end position="198"/>
    </location>
</feature>